<dbReference type="InterPro" id="IPR006680">
    <property type="entry name" value="Amidohydro-rel"/>
</dbReference>
<dbReference type="SUPFAM" id="SSF51556">
    <property type="entry name" value="Metallo-dependent hydrolases"/>
    <property type="match status" value="1"/>
</dbReference>
<comment type="caution">
    <text evidence="2">The sequence shown here is derived from an EMBL/GenBank/DDBJ whole genome shotgun (WGS) entry which is preliminary data.</text>
</comment>
<proteinExistence type="predicted"/>
<gene>
    <name evidence="2" type="ORF">NPX13_g2772</name>
</gene>
<dbReference type="Pfam" id="PF04909">
    <property type="entry name" value="Amidohydro_2"/>
    <property type="match status" value="1"/>
</dbReference>
<dbReference type="PANTHER" id="PTHR35563:SF2">
    <property type="entry name" value="BARREL METAL-DEPENDENT HYDROLASE, PUTATIVE (AFU_ORTHOLOGUE AFUA_1G16240)-RELATED"/>
    <property type="match status" value="1"/>
</dbReference>
<evidence type="ECO:0000313" key="2">
    <source>
        <dbReference type="EMBL" id="KAJ3577793.1"/>
    </source>
</evidence>
<sequence length="292" mass="33560">MFSSQAERFPYDAHRHLTPPAATVTQFEQFKKSLGLSHSVLTHGMSYGDDCSSLKWFVSCLGTEKTRAVGIIDPQTTSDAELLDMHKRGVRGVRVNLYRYKAMDDVELQKKAILEHITRIRKLSLGWSLVMTPIRTQFWSDLAPFITSTIAKDGIKLVTDHFGLLKAASMLSPEYRDDPSTQPGFTQIMELVRTGHLWVKISAPYRVSEDGPDYRDVKFLVRSFVDANKHRVLWGSDWPHTPRMKVRTHEEALMETPFLEVDDEAWLESLKSWLSEEEWDLLMVKNPKMLFG</sequence>
<dbReference type="Gene3D" id="3.20.20.140">
    <property type="entry name" value="Metal-dependent hydrolases"/>
    <property type="match status" value="1"/>
</dbReference>
<evidence type="ECO:0000259" key="1">
    <source>
        <dbReference type="Pfam" id="PF04909"/>
    </source>
</evidence>
<dbReference type="PANTHER" id="PTHR35563">
    <property type="entry name" value="BARREL METAL-DEPENDENT HYDROLASE, PUTATIVE (AFU_ORTHOLOGUE AFUA_1G16240)-RELATED"/>
    <property type="match status" value="1"/>
</dbReference>
<feature type="domain" description="Amidohydrolase-related" evidence="1">
    <location>
        <begin position="4"/>
        <end position="292"/>
    </location>
</feature>
<dbReference type="Proteomes" id="UP001148614">
    <property type="component" value="Unassembled WGS sequence"/>
</dbReference>
<accession>A0A9W8TNU7</accession>
<dbReference type="AlphaFoldDB" id="A0A9W8TNU7"/>
<protein>
    <recommendedName>
        <fullName evidence="1">Amidohydrolase-related domain-containing protein</fullName>
    </recommendedName>
</protein>
<keyword evidence="3" id="KW-1185">Reference proteome</keyword>
<name>A0A9W8TNU7_9PEZI</name>
<organism evidence="2 3">
    <name type="scientific">Xylaria arbuscula</name>
    <dbReference type="NCBI Taxonomy" id="114810"/>
    <lineage>
        <taxon>Eukaryota</taxon>
        <taxon>Fungi</taxon>
        <taxon>Dikarya</taxon>
        <taxon>Ascomycota</taxon>
        <taxon>Pezizomycotina</taxon>
        <taxon>Sordariomycetes</taxon>
        <taxon>Xylariomycetidae</taxon>
        <taxon>Xylariales</taxon>
        <taxon>Xylariaceae</taxon>
        <taxon>Xylaria</taxon>
    </lineage>
</organism>
<dbReference type="InterPro" id="IPR052358">
    <property type="entry name" value="Aro_Compnd_Degr_Hydrolases"/>
</dbReference>
<evidence type="ECO:0000313" key="3">
    <source>
        <dbReference type="Proteomes" id="UP001148614"/>
    </source>
</evidence>
<dbReference type="InterPro" id="IPR032466">
    <property type="entry name" value="Metal_Hydrolase"/>
</dbReference>
<dbReference type="EMBL" id="JANPWZ010000308">
    <property type="protein sequence ID" value="KAJ3577793.1"/>
    <property type="molecule type" value="Genomic_DNA"/>
</dbReference>
<reference evidence="2" key="1">
    <citation type="submission" date="2022-07" db="EMBL/GenBank/DDBJ databases">
        <title>Genome Sequence of Xylaria arbuscula.</title>
        <authorList>
            <person name="Buettner E."/>
        </authorList>
    </citation>
    <scope>NUCLEOTIDE SEQUENCE</scope>
    <source>
        <strain evidence="2">VT107</strain>
    </source>
</reference>
<dbReference type="VEuPathDB" id="FungiDB:F4678DRAFT_20430"/>
<dbReference type="GO" id="GO:0016787">
    <property type="term" value="F:hydrolase activity"/>
    <property type="evidence" value="ECO:0007669"/>
    <property type="project" value="InterPro"/>
</dbReference>